<comment type="caution">
    <text evidence="1">The sequence shown here is derived from an EMBL/GenBank/DDBJ whole genome shotgun (WGS) entry which is preliminary data.</text>
</comment>
<keyword evidence="2" id="KW-1185">Reference proteome</keyword>
<reference evidence="1 2" key="1">
    <citation type="journal article" date="2014" name="Int. J. Syst. Evol. Microbiol.">
        <title>Carboxylicivirga gen. nov. in the family Marinilabiliaceae with two novel species, Carboxylicivirga mesophila sp. nov. and Carboxylicivirga taeanensis sp. nov., and reclassification of Cytophaga fermentans as Saccharicrinis fermentans gen. nov., comb. nov.</title>
        <authorList>
            <person name="Yang S.H."/>
            <person name="Seo H.S."/>
            <person name="Woo J.H."/>
            <person name="Oh H.M."/>
            <person name="Jang H."/>
            <person name="Lee J.H."/>
            <person name="Kim S.J."/>
            <person name="Kwon K.K."/>
        </authorList>
    </citation>
    <scope>NUCLEOTIDE SEQUENCE [LARGE SCALE GENOMIC DNA]</scope>
    <source>
        <strain evidence="1 2">JCM 18290</strain>
    </source>
</reference>
<gene>
    <name evidence="1" type="ORF">KEM09_16000</name>
</gene>
<name>A0ABS5KDH1_9BACT</name>
<keyword evidence="1" id="KW-0449">Lipoprotein</keyword>
<proteinExistence type="predicted"/>
<dbReference type="InterPro" id="IPR041662">
    <property type="entry name" value="SusD-like_2"/>
</dbReference>
<dbReference type="Pfam" id="PF12771">
    <property type="entry name" value="SusD-like_2"/>
    <property type="match status" value="1"/>
</dbReference>
<evidence type="ECO:0000313" key="1">
    <source>
        <dbReference type="EMBL" id="MBS2212922.1"/>
    </source>
</evidence>
<dbReference type="EMBL" id="JAGUCN010000020">
    <property type="protein sequence ID" value="MBS2212922.1"/>
    <property type="molecule type" value="Genomic_DNA"/>
</dbReference>
<dbReference type="InterPro" id="IPR011990">
    <property type="entry name" value="TPR-like_helical_dom_sf"/>
</dbReference>
<dbReference type="SUPFAM" id="SSF48452">
    <property type="entry name" value="TPR-like"/>
    <property type="match status" value="1"/>
</dbReference>
<sequence length="664" mass="75890">MKNIFLKSILTILAFTFIVGCQDKLEELYQDPDGFSKEQADKTGGVSVIAGFFTSQLTRGFFLRGEYGAAYHQMRSGSRITGTGIQLYYCTDGYGLSYTLRDVEHDWGTNGFNNTVFNKLNNEWLTAVLWGQREYNLIPEADRTNLDNLYMNLLHALKAYAYQRATDLYDKVPYIETGTAGGLDGIKTKYYGQEEVYPVIIEELKNIEQFIADLELSDDEQASFNNQDVIFGGDLLQWRKYLNSLRLRCAMNVSEQTPAVTQTVISELNGKPLFDQYDDVAGLADIAIVEPSRLQRELGITRAFRERADECRAPKRFLDDLMNCKPVEKIAIINGESLPYFDGDNSETGLEDGTVDPRVAYIFSKSIKGDYLGTTHTWDKIDDPDSYFSKIMRGYYINDPIMTDPAITVFKYTYNNGDEIEIKLNDAAANDITLRDAFLLKAMRERCAQYSDINWTIGTDHNMVAEYNIRPQYNFDLRYPTLHAVETELSLAEAAVRGFGTLNGSAREHYKNAIELSCKYWYNLHDHTYSKQSIPSFPSNCAESRVNDRPKKEYDAATYAENAALAFDAMTDQEKVKAIFMQLQAHYNFFNFETVYTSARRLIKYLDDNPAGPYEVFQWKERMTYPGGIQASDPENWAIISPDNDPDKPVWLTGRTTKWKNILE</sequence>
<dbReference type="PROSITE" id="PS51257">
    <property type="entry name" value="PROKAR_LIPOPROTEIN"/>
    <property type="match status" value="1"/>
</dbReference>
<dbReference type="Proteomes" id="UP000721861">
    <property type="component" value="Unassembled WGS sequence"/>
</dbReference>
<accession>A0ABS5KDH1</accession>
<dbReference type="RefSeq" id="WP_212229821.1">
    <property type="nucleotide sequence ID" value="NZ_JAGUCN010000020.1"/>
</dbReference>
<evidence type="ECO:0000313" key="2">
    <source>
        <dbReference type="Proteomes" id="UP000721861"/>
    </source>
</evidence>
<dbReference type="Gene3D" id="1.25.40.390">
    <property type="match status" value="2"/>
</dbReference>
<protein>
    <submittedName>
        <fullName evidence="1">SusD/RagB family nutrient-binding outer membrane lipoprotein</fullName>
    </submittedName>
</protein>
<organism evidence="1 2">
    <name type="scientific">Carboxylicivirga mesophila</name>
    <dbReference type="NCBI Taxonomy" id="1166478"/>
    <lineage>
        <taxon>Bacteria</taxon>
        <taxon>Pseudomonadati</taxon>
        <taxon>Bacteroidota</taxon>
        <taxon>Bacteroidia</taxon>
        <taxon>Marinilabiliales</taxon>
        <taxon>Marinilabiliaceae</taxon>
        <taxon>Carboxylicivirga</taxon>
    </lineage>
</organism>